<keyword evidence="1" id="KW-0732">Signal</keyword>
<proteinExistence type="predicted"/>
<reference evidence="2" key="1">
    <citation type="journal article" date="2021" name="Nat. Commun.">
        <title>Genetic determinants of endophytism in the Arabidopsis root mycobiome.</title>
        <authorList>
            <person name="Mesny F."/>
            <person name="Miyauchi S."/>
            <person name="Thiergart T."/>
            <person name="Pickel B."/>
            <person name="Atanasova L."/>
            <person name="Karlsson M."/>
            <person name="Huettel B."/>
            <person name="Barry K.W."/>
            <person name="Haridas S."/>
            <person name="Chen C."/>
            <person name="Bauer D."/>
            <person name="Andreopoulos W."/>
            <person name="Pangilinan J."/>
            <person name="LaButti K."/>
            <person name="Riley R."/>
            <person name="Lipzen A."/>
            <person name="Clum A."/>
            <person name="Drula E."/>
            <person name="Henrissat B."/>
            <person name="Kohler A."/>
            <person name="Grigoriev I.V."/>
            <person name="Martin F.M."/>
            <person name="Hacquard S."/>
        </authorList>
    </citation>
    <scope>NUCLEOTIDE SEQUENCE</scope>
    <source>
        <strain evidence="2">MPI-SDFR-AT-0117</strain>
    </source>
</reference>
<evidence type="ECO:0000256" key="1">
    <source>
        <dbReference type="SAM" id="SignalP"/>
    </source>
</evidence>
<feature type="signal peptide" evidence="1">
    <location>
        <begin position="1"/>
        <end position="15"/>
    </location>
</feature>
<evidence type="ECO:0008006" key="4">
    <source>
        <dbReference type="Google" id="ProtNLM"/>
    </source>
</evidence>
<name>A0A9P8VE11_9PEZI</name>
<keyword evidence="3" id="KW-1185">Reference proteome</keyword>
<feature type="chain" id="PRO_5040348233" description="Secreted protein" evidence="1">
    <location>
        <begin position="16"/>
        <end position="92"/>
    </location>
</feature>
<protein>
    <recommendedName>
        <fullName evidence="4">Secreted protein</fullName>
    </recommendedName>
</protein>
<dbReference type="Proteomes" id="UP000770015">
    <property type="component" value="Unassembled WGS sequence"/>
</dbReference>
<sequence length="92" mass="10103">MTVALMLCLSVCSEAGRQSTSYTEKIARLQVKTWSLPESLRCAFPFPSQPKHVLGPVMDTGMPCHCAHEAPAMSPPRWQMPMVISLGEDLVS</sequence>
<comment type="caution">
    <text evidence="2">The sequence shown here is derived from an EMBL/GenBank/DDBJ whole genome shotgun (WGS) entry which is preliminary data.</text>
</comment>
<organism evidence="2 3">
    <name type="scientific">Plectosphaerella plurivora</name>
    <dbReference type="NCBI Taxonomy" id="936078"/>
    <lineage>
        <taxon>Eukaryota</taxon>
        <taxon>Fungi</taxon>
        <taxon>Dikarya</taxon>
        <taxon>Ascomycota</taxon>
        <taxon>Pezizomycotina</taxon>
        <taxon>Sordariomycetes</taxon>
        <taxon>Hypocreomycetidae</taxon>
        <taxon>Glomerellales</taxon>
        <taxon>Plectosphaerellaceae</taxon>
        <taxon>Plectosphaerella</taxon>
    </lineage>
</organism>
<evidence type="ECO:0000313" key="3">
    <source>
        <dbReference type="Proteomes" id="UP000770015"/>
    </source>
</evidence>
<dbReference type="EMBL" id="JAGSXJ010000008">
    <property type="protein sequence ID" value="KAH6688906.1"/>
    <property type="molecule type" value="Genomic_DNA"/>
</dbReference>
<accession>A0A9P8VE11</accession>
<gene>
    <name evidence="2" type="ORF">F5X68DRAFT_204578</name>
</gene>
<dbReference type="AlphaFoldDB" id="A0A9P8VE11"/>
<evidence type="ECO:0000313" key="2">
    <source>
        <dbReference type="EMBL" id="KAH6688906.1"/>
    </source>
</evidence>